<dbReference type="HOGENOM" id="CLU_2667154_0_0_14"/>
<dbReference type="Proteomes" id="UP000007952">
    <property type="component" value="Chromosome"/>
</dbReference>
<dbReference type="EMBL" id="CP002808">
    <property type="protein sequence ID" value="AEG73174.1"/>
    <property type="molecule type" value="Genomic_DNA"/>
</dbReference>
<dbReference type="STRING" id="859194.MHF_0917"/>
<evidence type="ECO:0000313" key="2">
    <source>
        <dbReference type="EMBL" id="AEG73174.1"/>
    </source>
</evidence>
<keyword evidence="1" id="KW-0472">Membrane</keyword>
<sequence length="84" mass="9420">MNVFRALLGVGALGATAAGVFFGLGVKEKDDKYSIQMTKYRNVATKTRSSISSNNAINNIQLVVMDPESEKWKVRYVVKRFNYL</sequence>
<protein>
    <submittedName>
        <fullName evidence="2">Uncharacterized protein</fullName>
    </submittedName>
</protein>
<reference key="2">
    <citation type="submission" date="2011-05" db="EMBL/GenBank/DDBJ databases">
        <title>The Genome of Mycoplasma haemofelis Strain Ohio2, a pathogenic hemoplasma of the cat.</title>
        <authorList>
            <person name="Santos A.P."/>
            <person name="Guimaraes A.M.S."/>
            <person name="SanMiguel P.J."/>
            <person name="Martin S.W."/>
            <person name="Messick J.B."/>
        </authorList>
    </citation>
    <scope>NUCLEOTIDE SEQUENCE</scope>
    <source>
        <strain>Ohio2</strain>
    </source>
</reference>
<dbReference type="KEGG" id="mhf:MHF_0917"/>
<reference evidence="2 3" key="1">
    <citation type="journal article" date="2011" name="J. Bacteriol.">
        <title>Complete genome sequences of two hemotropic Mycoplasmas, Mycoplasma haemofelis strain Ohio2 and Mycoplasma suis strain Illinois.</title>
        <authorList>
            <person name="Messick J.B."/>
            <person name="Santos A.P."/>
            <person name="Guimaraes A.M."/>
        </authorList>
    </citation>
    <scope>NUCLEOTIDE SEQUENCE [LARGE SCALE GENOMIC DNA]</scope>
    <source>
        <strain evidence="2 3">Ohio2</strain>
    </source>
</reference>
<dbReference type="AlphaFoldDB" id="F6FIX6"/>
<keyword evidence="1" id="KW-0812">Transmembrane</keyword>
<evidence type="ECO:0000256" key="1">
    <source>
        <dbReference type="SAM" id="Phobius"/>
    </source>
</evidence>
<gene>
    <name evidence="2" type="ordered locus">MHF_0917</name>
</gene>
<keyword evidence="1" id="KW-1133">Transmembrane helix</keyword>
<evidence type="ECO:0000313" key="3">
    <source>
        <dbReference type="Proteomes" id="UP000007952"/>
    </source>
</evidence>
<name>F6FIX6_MYCHI</name>
<proteinExistence type="predicted"/>
<organism evidence="2 3">
    <name type="scientific">Mycoplasma haemofelis (strain Ohio2)</name>
    <dbReference type="NCBI Taxonomy" id="859194"/>
    <lineage>
        <taxon>Bacteria</taxon>
        <taxon>Bacillati</taxon>
        <taxon>Mycoplasmatota</taxon>
        <taxon>Mollicutes</taxon>
        <taxon>Mycoplasmataceae</taxon>
        <taxon>Mycoplasma</taxon>
    </lineage>
</organism>
<dbReference type="BioCyc" id="MHAE859194:G1GR7-912-MONOMER"/>
<feature type="transmembrane region" description="Helical" evidence="1">
    <location>
        <begin position="6"/>
        <end position="26"/>
    </location>
</feature>
<accession>F6FIX6</accession>